<accession>A0A0A9HKI6</accession>
<sequence length="47" mass="5477">MVFLKLEIGSFVSLSCVYNIWNLGARMPSWVLCRLAFVEHRMSQETL</sequence>
<reference evidence="1" key="2">
    <citation type="journal article" date="2015" name="Data Brief">
        <title>Shoot transcriptome of the giant reed, Arundo donax.</title>
        <authorList>
            <person name="Barrero R.A."/>
            <person name="Guerrero F.D."/>
            <person name="Moolhuijzen P."/>
            <person name="Goolsby J.A."/>
            <person name="Tidwell J."/>
            <person name="Bellgard S.E."/>
            <person name="Bellgard M.I."/>
        </authorList>
    </citation>
    <scope>NUCLEOTIDE SEQUENCE</scope>
    <source>
        <tissue evidence="1">Shoot tissue taken approximately 20 cm above the soil surface</tissue>
    </source>
</reference>
<reference evidence="1" key="1">
    <citation type="submission" date="2014-09" db="EMBL/GenBank/DDBJ databases">
        <authorList>
            <person name="Magalhaes I.L.F."/>
            <person name="Oliveira U."/>
            <person name="Santos F.R."/>
            <person name="Vidigal T.H.D.A."/>
            <person name="Brescovit A.D."/>
            <person name="Santos A.J."/>
        </authorList>
    </citation>
    <scope>NUCLEOTIDE SEQUENCE</scope>
    <source>
        <tissue evidence="1">Shoot tissue taken approximately 20 cm above the soil surface</tissue>
    </source>
</reference>
<protein>
    <submittedName>
        <fullName evidence="1">Uncharacterized protein</fullName>
    </submittedName>
</protein>
<evidence type="ECO:0000313" key="1">
    <source>
        <dbReference type="EMBL" id="JAE37645.1"/>
    </source>
</evidence>
<name>A0A0A9HKI6_ARUDO</name>
<dbReference type="EMBL" id="GBRH01160251">
    <property type="protein sequence ID" value="JAE37645.1"/>
    <property type="molecule type" value="Transcribed_RNA"/>
</dbReference>
<dbReference type="AlphaFoldDB" id="A0A0A9HKI6"/>
<organism evidence="1">
    <name type="scientific">Arundo donax</name>
    <name type="common">Giant reed</name>
    <name type="synonym">Donax arundinaceus</name>
    <dbReference type="NCBI Taxonomy" id="35708"/>
    <lineage>
        <taxon>Eukaryota</taxon>
        <taxon>Viridiplantae</taxon>
        <taxon>Streptophyta</taxon>
        <taxon>Embryophyta</taxon>
        <taxon>Tracheophyta</taxon>
        <taxon>Spermatophyta</taxon>
        <taxon>Magnoliopsida</taxon>
        <taxon>Liliopsida</taxon>
        <taxon>Poales</taxon>
        <taxon>Poaceae</taxon>
        <taxon>PACMAD clade</taxon>
        <taxon>Arundinoideae</taxon>
        <taxon>Arundineae</taxon>
        <taxon>Arundo</taxon>
    </lineage>
</organism>
<proteinExistence type="predicted"/>